<dbReference type="EMBL" id="AKWN02000426">
    <property type="protein sequence ID" value="EMP05546.1"/>
    <property type="molecule type" value="Genomic_DNA"/>
</dbReference>
<protein>
    <submittedName>
        <fullName evidence="1">Uncharacterized protein</fullName>
    </submittedName>
</protein>
<sequence length="157" mass="18228">MISVCIFNETIDMNEPRKENKISLEEIKNCIRVLEILTINPQLLTSLPEKERIALMIVAGKISRPDRNEIRIRNKTIKHSRRKEIVIQERQARAATGIRLARTTPVFKAPLQISDQTDIWKNENAPKLSSPRNCYVCKKEYTRLHFFTILCVRNVGS</sequence>
<gene>
    <name evidence="1" type="ORF">LEP1GSC124_3793</name>
</gene>
<dbReference type="AlphaFoldDB" id="M6ZHK1"/>
<reference evidence="1 2" key="1">
    <citation type="submission" date="2013-01" db="EMBL/GenBank/DDBJ databases">
        <authorList>
            <person name="Harkins D.M."/>
            <person name="Durkin A.S."/>
            <person name="Brinkac L.M."/>
            <person name="Haft D.H."/>
            <person name="Selengut J.D."/>
            <person name="Sanka R."/>
            <person name="DePew J."/>
            <person name="Purushe J."/>
            <person name="Picardeau M."/>
            <person name="Werts C."/>
            <person name="Goarant C."/>
            <person name="Vinetz J.M."/>
            <person name="Sutton G.G."/>
            <person name="Nierman W.C."/>
            <person name="Fouts D.E."/>
        </authorList>
    </citation>
    <scope>NUCLEOTIDE SEQUENCE [LARGE SCALE GENOMIC DNA]</scope>
    <source>
        <strain evidence="1 2">200701872</strain>
    </source>
</reference>
<comment type="caution">
    <text evidence="1">The sequence shown here is derived from an EMBL/GenBank/DDBJ whole genome shotgun (WGS) entry which is preliminary data.</text>
</comment>
<proteinExistence type="predicted"/>
<evidence type="ECO:0000313" key="1">
    <source>
        <dbReference type="EMBL" id="EMP05546.1"/>
    </source>
</evidence>
<organism evidence="1 2">
    <name type="scientific">Leptospira interrogans serovar Pyrogenes str. 200701872</name>
    <dbReference type="NCBI Taxonomy" id="1193029"/>
    <lineage>
        <taxon>Bacteria</taxon>
        <taxon>Pseudomonadati</taxon>
        <taxon>Spirochaetota</taxon>
        <taxon>Spirochaetia</taxon>
        <taxon>Leptospirales</taxon>
        <taxon>Leptospiraceae</taxon>
        <taxon>Leptospira</taxon>
    </lineage>
</organism>
<dbReference type="BioCyc" id="LINT1193029:G11R4-2651-MONOMER"/>
<dbReference type="Proteomes" id="UP000012117">
    <property type="component" value="Unassembled WGS sequence"/>
</dbReference>
<name>M6ZHK1_LEPIR</name>
<accession>M6ZHK1</accession>
<evidence type="ECO:0000313" key="2">
    <source>
        <dbReference type="Proteomes" id="UP000012117"/>
    </source>
</evidence>